<evidence type="ECO:0000313" key="3">
    <source>
        <dbReference type="Proteomes" id="UP000554482"/>
    </source>
</evidence>
<dbReference type="AlphaFoldDB" id="A0A7J6VBR7"/>
<comment type="caution">
    <text evidence="2">The sequence shown here is derived from an EMBL/GenBank/DDBJ whole genome shotgun (WGS) entry which is preliminary data.</text>
</comment>
<dbReference type="EMBL" id="JABWDY010034633">
    <property type="protein sequence ID" value="KAF5182519.1"/>
    <property type="molecule type" value="Genomic_DNA"/>
</dbReference>
<reference evidence="2 3" key="1">
    <citation type="submission" date="2020-06" db="EMBL/GenBank/DDBJ databases">
        <title>Transcriptomic and genomic resources for Thalictrum thalictroides and T. hernandezii: Facilitating candidate gene discovery in an emerging model plant lineage.</title>
        <authorList>
            <person name="Arias T."/>
            <person name="Riano-Pachon D.M."/>
            <person name="Di Stilio V.S."/>
        </authorList>
    </citation>
    <scope>NUCLEOTIDE SEQUENCE [LARGE SCALE GENOMIC DNA]</scope>
    <source>
        <strain evidence="3">cv. WT478/WT964</strain>
        <tissue evidence="2">Leaves</tissue>
    </source>
</reference>
<feature type="non-terminal residue" evidence="2">
    <location>
        <position position="1"/>
    </location>
</feature>
<evidence type="ECO:0000256" key="1">
    <source>
        <dbReference type="SAM" id="MobiDB-lite"/>
    </source>
</evidence>
<gene>
    <name evidence="2" type="ORF">FRX31_027894</name>
</gene>
<proteinExistence type="predicted"/>
<dbReference type="Proteomes" id="UP000554482">
    <property type="component" value="Unassembled WGS sequence"/>
</dbReference>
<sequence length="199" mass="22511">MEGKQFNFAITGGKWLGKLLCQLSLGLTEAGLSFKHIEHNGFIVGTVKENGRGSFLQLTVFKRNARRRFSTVRIQAGSNFKGWGSLGADLRSFFDQKEALKEDVGKRNHGQDRVRTQDDHWRAAHPGASSGEKDTHVNYTGQFNLASWWSPVVIFKSNCSEPDWGWFEKKVKEVFNSAMVKVVKREEAMICLQSENEAK</sequence>
<name>A0A7J6VBR7_THATH</name>
<keyword evidence="3" id="KW-1185">Reference proteome</keyword>
<evidence type="ECO:0000313" key="2">
    <source>
        <dbReference type="EMBL" id="KAF5182519.1"/>
    </source>
</evidence>
<feature type="compositionally biased region" description="Basic and acidic residues" evidence="1">
    <location>
        <begin position="103"/>
        <end position="122"/>
    </location>
</feature>
<protein>
    <submittedName>
        <fullName evidence="2">Uncharacterized protein</fullName>
    </submittedName>
</protein>
<feature type="region of interest" description="Disordered" evidence="1">
    <location>
        <begin position="103"/>
        <end position="135"/>
    </location>
</feature>
<organism evidence="2 3">
    <name type="scientific">Thalictrum thalictroides</name>
    <name type="common">Rue-anemone</name>
    <name type="synonym">Anemone thalictroides</name>
    <dbReference type="NCBI Taxonomy" id="46969"/>
    <lineage>
        <taxon>Eukaryota</taxon>
        <taxon>Viridiplantae</taxon>
        <taxon>Streptophyta</taxon>
        <taxon>Embryophyta</taxon>
        <taxon>Tracheophyta</taxon>
        <taxon>Spermatophyta</taxon>
        <taxon>Magnoliopsida</taxon>
        <taxon>Ranunculales</taxon>
        <taxon>Ranunculaceae</taxon>
        <taxon>Thalictroideae</taxon>
        <taxon>Thalictrum</taxon>
    </lineage>
</organism>
<accession>A0A7J6VBR7</accession>